<evidence type="ECO:0000256" key="5">
    <source>
        <dbReference type="ARBA" id="ARBA00022741"/>
    </source>
</evidence>
<evidence type="ECO:0000256" key="9">
    <source>
        <dbReference type="SAM" id="Phobius"/>
    </source>
</evidence>
<dbReference type="InterPro" id="IPR003593">
    <property type="entry name" value="AAA+_ATPase"/>
</dbReference>
<comment type="similarity">
    <text evidence="2">Belongs to the ABC transporter superfamily. ABCG family. Eye pigment precursor importer (TC 3.A.1.204) subfamily.</text>
</comment>
<evidence type="ECO:0000256" key="2">
    <source>
        <dbReference type="ARBA" id="ARBA00005814"/>
    </source>
</evidence>
<dbReference type="PROSITE" id="PS00211">
    <property type="entry name" value="ABC_TRANSPORTER_1"/>
    <property type="match status" value="1"/>
</dbReference>
<evidence type="ECO:0000256" key="3">
    <source>
        <dbReference type="ARBA" id="ARBA00022448"/>
    </source>
</evidence>
<dbReference type="CDD" id="cd03213">
    <property type="entry name" value="ABCG_EPDR"/>
    <property type="match status" value="1"/>
</dbReference>
<feature type="transmembrane region" description="Helical" evidence="9">
    <location>
        <begin position="472"/>
        <end position="491"/>
    </location>
</feature>
<feature type="transmembrane region" description="Helical" evidence="9">
    <location>
        <begin position="497"/>
        <end position="520"/>
    </location>
</feature>
<reference evidence="11" key="1">
    <citation type="journal article" date="2020" name="Stud. Mycol.">
        <title>101 Dothideomycetes genomes: a test case for predicting lifestyles and emergence of pathogens.</title>
        <authorList>
            <person name="Haridas S."/>
            <person name="Albert R."/>
            <person name="Binder M."/>
            <person name="Bloem J."/>
            <person name="Labutti K."/>
            <person name="Salamov A."/>
            <person name="Andreopoulos B."/>
            <person name="Baker S."/>
            <person name="Barry K."/>
            <person name="Bills G."/>
            <person name="Bluhm B."/>
            <person name="Cannon C."/>
            <person name="Castanera R."/>
            <person name="Culley D."/>
            <person name="Daum C."/>
            <person name="Ezra D."/>
            <person name="Gonzalez J."/>
            <person name="Henrissat B."/>
            <person name="Kuo A."/>
            <person name="Liang C."/>
            <person name="Lipzen A."/>
            <person name="Lutzoni F."/>
            <person name="Magnuson J."/>
            <person name="Mondo S."/>
            <person name="Nolan M."/>
            <person name="Ohm R."/>
            <person name="Pangilinan J."/>
            <person name="Park H.-J."/>
            <person name="Ramirez L."/>
            <person name="Alfaro M."/>
            <person name="Sun H."/>
            <person name="Tritt A."/>
            <person name="Yoshinaga Y."/>
            <person name="Zwiers L.-H."/>
            <person name="Turgeon B."/>
            <person name="Goodwin S."/>
            <person name="Spatafora J."/>
            <person name="Crous P."/>
            <person name="Grigoriev I."/>
        </authorList>
    </citation>
    <scope>NUCLEOTIDE SEQUENCE</scope>
    <source>
        <strain evidence="11">CBS 121739</strain>
    </source>
</reference>
<keyword evidence="6" id="KW-0067">ATP-binding</keyword>
<dbReference type="GO" id="GO:0140359">
    <property type="term" value="F:ABC-type transporter activity"/>
    <property type="evidence" value="ECO:0007669"/>
    <property type="project" value="InterPro"/>
</dbReference>
<feature type="transmembrane region" description="Helical" evidence="9">
    <location>
        <begin position="599"/>
        <end position="620"/>
    </location>
</feature>
<keyword evidence="5" id="KW-0547">Nucleotide-binding</keyword>
<dbReference type="SMART" id="SM00382">
    <property type="entry name" value="AAA"/>
    <property type="match status" value="1"/>
</dbReference>
<dbReference type="GO" id="GO:0005524">
    <property type="term" value="F:ATP binding"/>
    <property type="evidence" value="ECO:0007669"/>
    <property type="project" value="UniProtKB-KW"/>
</dbReference>
<dbReference type="GO" id="GO:0016020">
    <property type="term" value="C:membrane"/>
    <property type="evidence" value="ECO:0007669"/>
    <property type="project" value="UniProtKB-SubCell"/>
</dbReference>
<dbReference type="Pfam" id="PF00005">
    <property type="entry name" value="ABC_tran"/>
    <property type="match status" value="1"/>
</dbReference>
<feature type="domain" description="ABC transporter" evidence="10">
    <location>
        <begin position="23"/>
        <end position="271"/>
    </location>
</feature>
<dbReference type="Pfam" id="PF19055">
    <property type="entry name" value="ABC2_membrane_7"/>
    <property type="match status" value="1"/>
</dbReference>
<sequence length="623" mass="70158">MDDMEKLASGDFINLTNSSVRSFGWENVTVTVKDRTLKRPTDILHDINGIVKAGEMLALMGPSGSGKTTLLNVLARRTEHIKGETHERLFINGRHTTGREFRKIGRYVEQNDSLMSALTVKETLHFAARLSLPSSVSKQDRMVRIEELLASFGLLNQANTLVGGPVQKGISGGQKRRLSVASQLITSPKILFLDEPTSGLDSTASYEVVSYIQNIARKYKLIVIASIHQPSTNTFQLFDRLLLLSQGKTVFNGLVQDVQHYFDNLGRPMPIHMNPAEFMLDLVNVDFEPNSRQASLELHKIQRSWKESPNANVIVDEILHATAETCTCEVTTQDGPSAYMVPFTLIHRSFIKSRRDLVTYWIRVGMYMGLAVMMGTVWLRLTPDQHNIQSFINAIFFGGAFMSFMAVAYIPSFHEDRSLFVKERANGLYGPTSFMVANFITGLPFLFLITVLFSAISYWLSNFEPTATGFMMWVLYLFLDLLAAESLVILISSLTNIFVVALAITAFANGLWMSVGGFLVPLVELNVFWKYAFSFMDYQRWVFQGMLVNEFKDRTYDCGRLANGDCQCMYVTDLIDQCKIDGKGVLDTYGYKTGQEGKYLCIIVGIIAGYRLFGWLALYLKRT</sequence>
<dbReference type="PANTHER" id="PTHR48042">
    <property type="entry name" value="ABC TRANSPORTER G FAMILY MEMBER 11"/>
    <property type="match status" value="1"/>
</dbReference>
<dbReference type="EMBL" id="ML996568">
    <property type="protein sequence ID" value="KAF2760409.1"/>
    <property type="molecule type" value="Genomic_DNA"/>
</dbReference>
<dbReference type="InterPro" id="IPR017871">
    <property type="entry name" value="ABC_transporter-like_CS"/>
</dbReference>
<gene>
    <name evidence="11" type="ORF">EJ05DRAFT_283483</name>
</gene>
<dbReference type="Gene3D" id="3.40.50.300">
    <property type="entry name" value="P-loop containing nucleotide triphosphate hydrolases"/>
    <property type="match status" value="1"/>
</dbReference>
<dbReference type="PROSITE" id="PS50893">
    <property type="entry name" value="ABC_TRANSPORTER_2"/>
    <property type="match status" value="1"/>
</dbReference>
<dbReference type="InterPro" id="IPR043926">
    <property type="entry name" value="ABCG_dom"/>
</dbReference>
<keyword evidence="7 9" id="KW-1133">Transmembrane helix</keyword>
<dbReference type="Proteomes" id="UP000799437">
    <property type="component" value="Unassembled WGS sequence"/>
</dbReference>
<evidence type="ECO:0000313" key="12">
    <source>
        <dbReference type="Proteomes" id="UP000799437"/>
    </source>
</evidence>
<accession>A0A6A6WDZ9</accession>
<comment type="subcellular location">
    <subcellularLocation>
        <location evidence="1">Membrane</location>
        <topology evidence="1">Multi-pass membrane protein</topology>
    </subcellularLocation>
</comment>
<dbReference type="GeneID" id="54481517"/>
<dbReference type="InterPro" id="IPR013525">
    <property type="entry name" value="ABC2_TM"/>
</dbReference>
<organism evidence="11 12">
    <name type="scientific">Pseudovirgaria hyperparasitica</name>
    <dbReference type="NCBI Taxonomy" id="470096"/>
    <lineage>
        <taxon>Eukaryota</taxon>
        <taxon>Fungi</taxon>
        <taxon>Dikarya</taxon>
        <taxon>Ascomycota</taxon>
        <taxon>Pezizomycotina</taxon>
        <taxon>Dothideomycetes</taxon>
        <taxon>Dothideomycetes incertae sedis</taxon>
        <taxon>Acrospermales</taxon>
        <taxon>Acrospermaceae</taxon>
        <taxon>Pseudovirgaria</taxon>
    </lineage>
</organism>
<evidence type="ECO:0000256" key="6">
    <source>
        <dbReference type="ARBA" id="ARBA00022840"/>
    </source>
</evidence>
<evidence type="ECO:0000259" key="10">
    <source>
        <dbReference type="PROSITE" id="PS50893"/>
    </source>
</evidence>
<evidence type="ECO:0000313" key="11">
    <source>
        <dbReference type="EMBL" id="KAF2760409.1"/>
    </source>
</evidence>
<keyword evidence="12" id="KW-1185">Reference proteome</keyword>
<name>A0A6A6WDZ9_9PEZI</name>
<evidence type="ECO:0000256" key="4">
    <source>
        <dbReference type="ARBA" id="ARBA00022692"/>
    </source>
</evidence>
<dbReference type="InterPro" id="IPR003439">
    <property type="entry name" value="ABC_transporter-like_ATP-bd"/>
</dbReference>
<feature type="transmembrane region" description="Helical" evidence="9">
    <location>
        <begin position="391"/>
        <end position="414"/>
    </location>
</feature>
<dbReference type="SUPFAM" id="SSF52540">
    <property type="entry name" value="P-loop containing nucleoside triphosphate hydrolases"/>
    <property type="match status" value="1"/>
</dbReference>
<feature type="transmembrane region" description="Helical" evidence="9">
    <location>
        <begin position="360"/>
        <end position="379"/>
    </location>
</feature>
<dbReference type="RefSeq" id="XP_033602860.1">
    <property type="nucleotide sequence ID" value="XM_033740463.1"/>
</dbReference>
<dbReference type="InterPro" id="IPR027417">
    <property type="entry name" value="P-loop_NTPase"/>
</dbReference>
<dbReference type="OrthoDB" id="66620at2759"/>
<dbReference type="InterPro" id="IPR052215">
    <property type="entry name" value="Plant_ABCG"/>
</dbReference>
<dbReference type="PANTHER" id="PTHR48042:SF11">
    <property type="entry name" value="ABC TRANSPORTER G FAMILY MEMBER 11"/>
    <property type="match status" value="1"/>
</dbReference>
<dbReference type="AlphaFoldDB" id="A0A6A6WDZ9"/>
<keyword evidence="3" id="KW-0813">Transport</keyword>
<dbReference type="GO" id="GO:0016887">
    <property type="term" value="F:ATP hydrolysis activity"/>
    <property type="evidence" value="ECO:0007669"/>
    <property type="project" value="InterPro"/>
</dbReference>
<dbReference type="FunFam" id="3.40.50.300:FF:001305">
    <property type="entry name" value="ABCG transporter ABC superfamily"/>
    <property type="match status" value="1"/>
</dbReference>
<feature type="transmembrane region" description="Helical" evidence="9">
    <location>
        <begin position="434"/>
        <end position="460"/>
    </location>
</feature>
<keyword evidence="8 9" id="KW-0472">Membrane</keyword>
<evidence type="ECO:0000256" key="7">
    <source>
        <dbReference type="ARBA" id="ARBA00022989"/>
    </source>
</evidence>
<proteinExistence type="inferred from homology"/>
<dbReference type="Pfam" id="PF01061">
    <property type="entry name" value="ABC2_membrane"/>
    <property type="match status" value="1"/>
</dbReference>
<evidence type="ECO:0000256" key="1">
    <source>
        <dbReference type="ARBA" id="ARBA00004141"/>
    </source>
</evidence>
<evidence type="ECO:0000256" key="8">
    <source>
        <dbReference type="ARBA" id="ARBA00023136"/>
    </source>
</evidence>
<protein>
    <submittedName>
        <fullName evidence="11">Putative ABC transporter</fullName>
    </submittedName>
</protein>
<keyword evidence="4 9" id="KW-0812">Transmembrane</keyword>